<gene>
    <name evidence="1" type="ORF">SNAT2548_LOCUS25448</name>
</gene>
<comment type="caution">
    <text evidence="1">The sequence shown here is derived from an EMBL/GenBank/DDBJ whole genome shotgun (WGS) entry which is preliminary data.</text>
</comment>
<dbReference type="EMBL" id="CAJNDS010002394">
    <property type="protein sequence ID" value="CAE7459096.1"/>
    <property type="molecule type" value="Genomic_DNA"/>
</dbReference>
<protein>
    <submittedName>
        <fullName evidence="1">Uncharacterized protein</fullName>
    </submittedName>
</protein>
<evidence type="ECO:0000313" key="1">
    <source>
        <dbReference type="EMBL" id="CAE7459096.1"/>
    </source>
</evidence>
<organism evidence="1 2">
    <name type="scientific">Symbiodinium natans</name>
    <dbReference type="NCBI Taxonomy" id="878477"/>
    <lineage>
        <taxon>Eukaryota</taxon>
        <taxon>Sar</taxon>
        <taxon>Alveolata</taxon>
        <taxon>Dinophyceae</taxon>
        <taxon>Suessiales</taxon>
        <taxon>Symbiodiniaceae</taxon>
        <taxon>Symbiodinium</taxon>
    </lineage>
</organism>
<sequence length="593" mass="67596">MKQRTLDGRLVEDVFPFSFQICSDTFKTSQALQNHYRVHRLPQGSVGHAAFERPGEAVGLLLGEEGVAPVSPQTSPTPCHEQETSSDVEIIEPSGGSALDGAKQAGTSCKLTKAGLPKMTTGAKKRPRVSPRRMVDAVDTWRACKASGHPVVDEYGRATGTKHAYNTVYNWSRKYDELLKAAAKSGKAKITQTRKGYFRKNKLVLHFDKRFSKALKTARKKGWKLTSKVAFALAQRVFAKVDAQRHAPGLVWPKVRRTGEPWQPRLQWVRRWLAVRAWRPRVATKKKKCTSQADCAMMQKFVDKVRFLCLKKPLENQGARIPDPHLHYGYFKPSARYNRDQVGFDYSGSGKTWASLEERQAGCIHVQSGPKKWAKRFFTWDMCYSCNLEDRQMPPVVYFFGAGQVSALERASYDPDVRVFFTKKAYLCREANDEWTKIWKEFKQETSPGVPVLLTLDSHASQTRRGWQKEMQQADTQILHTEPGGTHVCQMIDRHVGRLHKHLFQEEQMEYLLENFDQFGHLSARDRRIYATHWVGAVWRKYVGQKRREHYNCCLCSGLLIRLDAASMTAQEIQATTAMKAVVQEPSPVEDDA</sequence>
<evidence type="ECO:0000313" key="2">
    <source>
        <dbReference type="Proteomes" id="UP000604046"/>
    </source>
</evidence>
<accession>A0A812RZ50</accession>
<reference evidence="1" key="1">
    <citation type="submission" date="2021-02" db="EMBL/GenBank/DDBJ databases">
        <authorList>
            <person name="Dougan E. K."/>
            <person name="Rhodes N."/>
            <person name="Thang M."/>
            <person name="Chan C."/>
        </authorList>
    </citation>
    <scope>NUCLEOTIDE SEQUENCE</scope>
</reference>
<name>A0A812RZ50_9DINO</name>
<keyword evidence="2" id="KW-1185">Reference proteome</keyword>
<proteinExistence type="predicted"/>
<dbReference type="AlphaFoldDB" id="A0A812RZ50"/>
<dbReference type="Proteomes" id="UP000604046">
    <property type="component" value="Unassembled WGS sequence"/>
</dbReference>
<dbReference type="OrthoDB" id="441407at2759"/>